<comment type="caution">
    <text evidence="2">The sequence shown here is derived from an EMBL/GenBank/DDBJ whole genome shotgun (WGS) entry which is preliminary data.</text>
</comment>
<dbReference type="EMBL" id="JAQJZL010000001">
    <property type="protein sequence ID" value="KAJ6057731.1"/>
    <property type="molecule type" value="Genomic_DNA"/>
</dbReference>
<accession>A0AAD6NER8</accession>
<feature type="region of interest" description="Disordered" evidence="1">
    <location>
        <begin position="1"/>
        <end position="27"/>
    </location>
</feature>
<organism evidence="2 3">
    <name type="scientific">Penicillium canescens</name>
    <dbReference type="NCBI Taxonomy" id="5083"/>
    <lineage>
        <taxon>Eukaryota</taxon>
        <taxon>Fungi</taxon>
        <taxon>Dikarya</taxon>
        <taxon>Ascomycota</taxon>
        <taxon>Pezizomycotina</taxon>
        <taxon>Eurotiomycetes</taxon>
        <taxon>Eurotiomycetidae</taxon>
        <taxon>Eurotiales</taxon>
        <taxon>Aspergillaceae</taxon>
        <taxon>Penicillium</taxon>
    </lineage>
</organism>
<dbReference type="Proteomes" id="UP001219568">
    <property type="component" value="Unassembled WGS sequence"/>
</dbReference>
<keyword evidence="3" id="KW-1185">Reference proteome</keyword>
<dbReference type="AlphaFoldDB" id="A0AAD6NER8"/>
<name>A0AAD6NER8_PENCN</name>
<evidence type="ECO:0000313" key="2">
    <source>
        <dbReference type="EMBL" id="KAJ6057731.1"/>
    </source>
</evidence>
<sequence length="91" mass="10039">MNAISPLTTPLARYPRNPGHRKSKDCYGSQELNVGRVNVISKPTLADLSEYAFPGWIYVGAPTVPPLQALMANPILVLYSSRARIRRSGTR</sequence>
<reference evidence="2" key="1">
    <citation type="journal article" date="2023" name="IMA Fungus">
        <title>Comparative genomic study of the Penicillium genus elucidates a diverse pangenome and 15 lateral gene transfer events.</title>
        <authorList>
            <person name="Petersen C."/>
            <person name="Sorensen T."/>
            <person name="Nielsen M.R."/>
            <person name="Sondergaard T.E."/>
            <person name="Sorensen J.L."/>
            <person name="Fitzpatrick D.A."/>
            <person name="Frisvad J.C."/>
            <person name="Nielsen K.L."/>
        </authorList>
    </citation>
    <scope>NUCLEOTIDE SEQUENCE</scope>
    <source>
        <strain evidence="2">IBT 15450</strain>
    </source>
</reference>
<protein>
    <submittedName>
        <fullName evidence="2">Uncharacterized protein</fullName>
    </submittedName>
</protein>
<proteinExistence type="predicted"/>
<evidence type="ECO:0000313" key="3">
    <source>
        <dbReference type="Proteomes" id="UP001219568"/>
    </source>
</evidence>
<reference evidence="2" key="2">
    <citation type="submission" date="2023-01" db="EMBL/GenBank/DDBJ databases">
        <authorList>
            <person name="Petersen C."/>
        </authorList>
    </citation>
    <scope>NUCLEOTIDE SEQUENCE</scope>
    <source>
        <strain evidence="2">IBT 15450</strain>
    </source>
</reference>
<gene>
    <name evidence="2" type="ORF">N7460_001005</name>
</gene>
<evidence type="ECO:0000256" key="1">
    <source>
        <dbReference type="SAM" id="MobiDB-lite"/>
    </source>
</evidence>